<dbReference type="NCBIfam" id="NF038402">
    <property type="entry name" value="TroA_like"/>
    <property type="match status" value="1"/>
</dbReference>
<feature type="signal peptide" evidence="3">
    <location>
        <begin position="1"/>
        <end position="24"/>
    </location>
</feature>
<feature type="domain" description="Fe/B12 periplasmic-binding" evidence="4">
    <location>
        <begin position="64"/>
        <end position="311"/>
    </location>
</feature>
<name>A0A174DXS2_9CLOT</name>
<dbReference type="PROSITE" id="PS50983">
    <property type="entry name" value="FE_B12_PBP"/>
    <property type="match status" value="1"/>
</dbReference>
<evidence type="ECO:0000313" key="6">
    <source>
        <dbReference type="Proteomes" id="UP000095594"/>
    </source>
</evidence>
<feature type="chain" id="PRO_5039470937" evidence="3">
    <location>
        <begin position="25"/>
        <end position="313"/>
    </location>
</feature>
<keyword evidence="2 3" id="KW-0732">Signal</keyword>
<gene>
    <name evidence="5" type="primary">btuF</name>
    <name evidence="5" type="ORF">ERS852471_01307</name>
</gene>
<comment type="similarity">
    <text evidence="1">Belongs to the bacterial solute-binding protein 8 family.</text>
</comment>
<organism evidence="5 6">
    <name type="scientific">Clostridium disporicum</name>
    <dbReference type="NCBI Taxonomy" id="84024"/>
    <lineage>
        <taxon>Bacteria</taxon>
        <taxon>Bacillati</taxon>
        <taxon>Bacillota</taxon>
        <taxon>Clostridia</taxon>
        <taxon>Eubacteriales</taxon>
        <taxon>Clostridiaceae</taxon>
        <taxon>Clostridium</taxon>
    </lineage>
</organism>
<accession>A0A174DXS2</accession>
<dbReference type="AlphaFoldDB" id="A0A174DXS2"/>
<evidence type="ECO:0000259" key="4">
    <source>
        <dbReference type="PROSITE" id="PS50983"/>
    </source>
</evidence>
<sequence length="313" mass="34193">MKKTFKSIIMMLAILMLALGLVSCGEKNTIEDNTSNAQESVTTYPLTITDTNGNEVIIEKEPETVISLGPNVTEMVYSLDKGDKLVGRTKYCDYPEQALEVQEVGTLTKPNLELIAEIKPDLVVASTHFTDEAKAKLDELGIPTIVLYSEDSFEGVYNSIETLGKILNASPKAEEVVAGMKEKVAEVTKKVEGLEAPSMYYVVGFGEKDSTAGGNTFIGEMIRMANGENIADDSEGWGYSKEKLAEKNPSIIVLAGDNDTKATFESTDFYKDLEAVKNGKVYEIDQNLLNRQGPRLADGLEALAKILHPEAFN</sequence>
<evidence type="ECO:0000256" key="1">
    <source>
        <dbReference type="ARBA" id="ARBA00008814"/>
    </source>
</evidence>
<dbReference type="Proteomes" id="UP000095594">
    <property type="component" value="Unassembled WGS sequence"/>
</dbReference>
<dbReference type="Pfam" id="PF01497">
    <property type="entry name" value="Peripla_BP_2"/>
    <property type="match status" value="1"/>
</dbReference>
<evidence type="ECO:0000256" key="2">
    <source>
        <dbReference type="ARBA" id="ARBA00022729"/>
    </source>
</evidence>
<dbReference type="PROSITE" id="PS51257">
    <property type="entry name" value="PROKAR_LIPOPROTEIN"/>
    <property type="match status" value="1"/>
</dbReference>
<evidence type="ECO:0000256" key="3">
    <source>
        <dbReference type="SAM" id="SignalP"/>
    </source>
</evidence>
<protein>
    <submittedName>
        <fullName evidence="5">Iron compound ABC transporter substrate-binding protein</fullName>
    </submittedName>
</protein>
<dbReference type="InterPro" id="IPR054828">
    <property type="entry name" value="Vit_B12_bind_prot"/>
</dbReference>
<dbReference type="InterPro" id="IPR050902">
    <property type="entry name" value="ABC_Transporter_SBP"/>
</dbReference>
<dbReference type="OrthoDB" id="9816357at2"/>
<dbReference type="EMBL" id="CYZX01000007">
    <property type="protein sequence ID" value="CUO30007.1"/>
    <property type="molecule type" value="Genomic_DNA"/>
</dbReference>
<dbReference type="Gene3D" id="3.40.50.1980">
    <property type="entry name" value="Nitrogenase molybdenum iron protein domain"/>
    <property type="match status" value="2"/>
</dbReference>
<dbReference type="PANTHER" id="PTHR30535:SF34">
    <property type="entry name" value="MOLYBDATE-BINDING PROTEIN MOLA"/>
    <property type="match status" value="1"/>
</dbReference>
<dbReference type="PANTHER" id="PTHR30535">
    <property type="entry name" value="VITAMIN B12-BINDING PROTEIN"/>
    <property type="match status" value="1"/>
</dbReference>
<dbReference type="InterPro" id="IPR002491">
    <property type="entry name" value="ABC_transptr_periplasmic_BD"/>
</dbReference>
<dbReference type="GO" id="GO:0071281">
    <property type="term" value="P:cellular response to iron ion"/>
    <property type="evidence" value="ECO:0007669"/>
    <property type="project" value="TreeGrafter"/>
</dbReference>
<proteinExistence type="inferred from homology"/>
<dbReference type="SUPFAM" id="SSF53807">
    <property type="entry name" value="Helical backbone' metal receptor"/>
    <property type="match status" value="1"/>
</dbReference>
<dbReference type="CDD" id="cd01143">
    <property type="entry name" value="YvrC"/>
    <property type="match status" value="1"/>
</dbReference>
<evidence type="ECO:0000313" key="5">
    <source>
        <dbReference type="EMBL" id="CUO30007.1"/>
    </source>
</evidence>
<reference evidence="5 6" key="1">
    <citation type="submission" date="2015-09" db="EMBL/GenBank/DDBJ databases">
        <authorList>
            <consortium name="Pathogen Informatics"/>
        </authorList>
    </citation>
    <scope>NUCLEOTIDE SEQUENCE [LARGE SCALE GENOMIC DNA]</scope>
    <source>
        <strain evidence="5 6">2789STDY5834856</strain>
    </source>
</reference>
<dbReference type="RefSeq" id="WP_055264889.1">
    <property type="nucleotide sequence ID" value="NZ_CABIXQ010000007.1"/>
</dbReference>